<reference evidence="1" key="1">
    <citation type="submission" date="2014-09" db="EMBL/GenBank/DDBJ databases">
        <authorList>
            <person name="Magalhaes I.L.F."/>
            <person name="Oliveira U."/>
            <person name="Santos F.R."/>
            <person name="Vidigal T.H.D.A."/>
            <person name="Brescovit A.D."/>
            <person name="Santos A.J."/>
        </authorList>
    </citation>
    <scope>NUCLEOTIDE SEQUENCE</scope>
    <source>
        <tissue evidence="1">Shoot tissue taken approximately 20 cm above the soil surface</tissue>
    </source>
</reference>
<name>A0A0A9F189_ARUDO</name>
<protein>
    <submittedName>
        <fullName evidence="1">Uncharacterized protein</fullName>
    </submittedName>
</protein>
<proteinExistence type="predicted"/>
<organism evidence="1">
    <name type="scientific">Arundo donax</name>
    <name type="common">Giant reed</name>
    <name type="synonym">Donax arundinaceus</name>
    <dbReference type="NCBI Taxonomy" id="35708"/>
    <lineage>
        <taxon>Eukaryota</taxon>
        <taxon>Viridiplantae</taxon>
        <taxon>Streptophyta</taxon>
        <taxon>Embryophyta</taxon>
        <taxon>Tracheophyta</taxon>
        <taxon>Spermatophyta</taxon>
        <taxon>Magnoliopsida</taxon>
        <taxon>Liliopsida</taxon>
        <taxon>Poales</taxon>
        <taxon>Poaceae</taxon>
        <taxon>PACMAD clade</taxon>
        <taxon>Arundinoideae</taxon>
        <taxon>Arundineae</taxon>
        <taxon>Arundo</taxon>
    </lineage>
</organism>
<evidence type="ECO:0000313" key="1">
    <source>
        <dbReference type="EMBL" id="JAE03911.1"/>
    </source>
</evidence>
<accession>A0A0A9F189</accession>
<dbReference type="AlphaFoldDB" id="A0A0A9F189"/>
<dbReference type="EMBL" id="GBRH01193985">
    <property type="protein sequence ID" value="JAE03911.1"/>
    <property type="molecule type" value="Transcribed_RNA"/>
</dbReference>
<sequence length="37" mass="3979">MPVYNFLNPFGVQLNPNAPTLSLSLIVQPASQALYCG</sequence>
<reference evidence="1" key="2">
    <citation type="journal article" date="2015" name="Data Brief">
        <title>Shoot transcriptome of the giant reed, Arundo donax.</title>
        <authorList>
            <person name="Barrero R.A."/>
            <person name="Guerrero F.D."/>
            <person name="Moolhuijzen P."/>
            <person name="Goolsby J.A."/>
            <person name="Tidwell J."/>
            <person name="Bellgard S.E."/>
            <person name="Bellgard M.I."/>
        </authorList>
    </citation>
    <scope>NUCLEOTIDE SEQUENCE</scope>
    <source>
        <tissue evidence="1">Shoot tissue taken approximately 20 cm above the soil surface</tissue>
    </source>
</reference>